<feature type="domain" description="Glutaredoxin" evidence="8">
    <location>
        <begin position="4"/>
        <end position="59"/>
    </location>
</feature>
<keyword evidence="5" id="KW-0249">Electron transport</keyword>
<evidence type="ECO:0000256" key="4">
    <source>
        <dbReference type="ARBA" id="ARBA00022448"/>
    </source>
</evidence>
<dbReference type="SUPFAM" id="SSF52833">
    <property type="entry name" value="Thioredoxin-like"/>
    <property type="match status" value="1"/>
</dbReference>
<dbReference type="InterPro" id="IPR036249">
    <property type="entry name" value="Thioredoxin-like_sf"/>
</dbReference>
<dbReference type="EMBL" id="CAWVOH010000003">
    <property type="protein sequence ID" value="CAK8054762.1"/>
    <property type="molecule type" value="Genomic_DNA"/>
</dbReference>
<name>A0ABP0ETL9_9LACO</name>
<dbReference type="InterPro" id="IPR051548">
    <property type="entry name" value="Grx-like_ET"/>
</dbReference>
<dbReference type="NCBIfam" id="TIGR02194">
    <property type="entry name" value="GlrX_NrdH"/>
    <property type="match status" value="1"/>
</dbReference>
<comment type="function">
    <text evidence="1">Electron transport system for the ribonucleotide reductase system NrdEF.</text>
</comment>
<keyword evidence="6" id="KW-1015">Disulfide bond</keyword>
<keyword evidence="4" id="KW-0813">Transport</keyword>
<dbReference type="RefSeq" id="WP_349642310.1">
    <property type="nucleotide sequence ID" value="NZ_CAWVOH010000003.1"/>
</dbReference>
<dbReference type="InterPro" id="IPR002109">
    <property type="entry name" value="Glutaredoxin"/>
</dbReference>
<evidence type="ECO:0000259" key="8">
    <source>
        <dbReference type="Pfam" id="PF00462"/>
    </source>
</evidence>
<keyword evidence="10" id="KW-1185">Reference proteome</keyword>
<keyword evidence="7" id="KW-0676">Redox-active center</keyword>
<proteinExistence type="inferred from homology"/>
<organism evidence="9 10">
    <name type="scientific">Eupransor demetentiae</name>
    <dbReference type="NCBI Taxonomy" id="3109584"/>
    <lineage>
        <taxon>Bacteria</taxon>
        <taxon>Bacillati</taxon>
        <taxon>Bacillota</taxon>
        <taxon>Bacilli</taxon>
        <taxon>Lactobacillales</taxon>
        <taxon>Lactobacillaceae</taxon>
        <taxon>Eupransor</taxon>
    </lineage>
</organism>
<evidence type="ECO:0000256" key="7">
    <source>
        <dbReference type="ARBA" id="ARBA00023284"/>
    </source>
</evidence>
<gene>
    <name evidence="9" type="ORF">R54876_GBNLAHCA_01339</name>
</gene>
<evidence type="ECO:0000256" key="6">
    <source>
        <dbReference type="ARBA" id="ARBA00023157"/>
    </source>
</evidence>
<evidence type="ECO:0000313" key="10">
    <source>
        <dbReference type="Proteomes" id="UP001314241"/>
    </source>
</evidence>
<sequence>MAEVKVYTKNNCVQCKMTKKFLDQAGIGYEEFNIEEEPQYAQELKDAGFRQAPVVMVPGMDSFSGFRPDQLKQISQITA</sequence>
<evidence type="ECO:0000256" key="5">
    <source>
        <dbReference type="ARBA" id="ARBA00022982"/>
    </source>
</evidence>
<accession>A0ABP0ETL9</accession>
<evidence type="ECO:0000256" key="3">
    <source>
        <dbReference type="ARBA" id="ARBA00017945"/>
    </source>
</evidence>
<reference evidence="9 10" key="1">
    <citation type="submission" date="2024-01" db="EMBL/GenBank/DDBJ databases">
        <authorList>
            <person name="Botero Cardona J."/>
        </authorList>
    </citation>
    <scope>NUCLEOTIDE SEQUENCE [LARGE SCALE GENOMIC DNA]</scope>
    <source>
        <strain evidence="9 10">LMG 33000</strain>
    </source>
</reference>
<dbReference type="PROSITE" id="PS51354">
    <property type="entry name" value="GLUTAREDOXIN_2"/>
    <property type="match status" value="1"/>
</dbReference>
<evidence type="ECO:0000256" key="2">
    <source>
        <dbReference type="ARBA" id="ARBA00007787"/>
    </source>
</evidence>
<comment type="caution">
    <text evidence="9">The sequence shown here is derived from an EMBL/GenBank/DDBJ whole genome shotgun (WGS) entry which is preliminary data.</text>
</comment>
<dbReference type="Pfam" id="PF00462">
    <property type="entry name" value="Glutaredoxin"/>
    <property type="match status" value="1"/>
</dbReference>
<dbReference type="PANTHER" id="PTHR34386">
    <property type="entry name" value="GLUTAREDOXIN"/>
    <property type="match status" value="1"/>
</dbReference>
<dbReference type="Proteomes" id="UP001314241">
    <property type="component" value="Unassembled WGS sequence"/>
</dbReference>
<comment type="similarity">
    <text evidence="2">Belongs to the glutaredoxin family.</text>
</comment>
<evidence type="ECO:0000256" key="1">
    <source>
        <dbReference type="ARBA" id="ARBA00002292"/>
    </source>
</evidence>
<dbReference type="InterPro" id="IPR011909">
    <property type="entry name" value="GlrX_NrdH"/>
</dbReference>
<protein>
    <recommendedName>
        <fullName evidence="3">Glutaredoxin-like protein NrdH</fullName>
    </recommendedName>
</protein>
<dbReference type="CDD" id="cd02976">
    <property type="entry name" value="NrdH"/>
    <property type="match status" value="1"/>
</dbReference>
<evidence type="ECO:0000313" key="9">
    <source>
        <dbReference type="EMBL" id="CAK8054762.1"/>
    </source>
</evidence>
<dbReference type="PANTHER" id="PTHR34386:SF1">
    <property type="entry name" value="GLUTAREDOXIN-LIKE PROTEIN NRDH"/>
    <property type="match status" value="1"/>
</dbReference>
<dbReference type="Gene3D" id="3.40.30.10">
    <property type="entry name" value="Glutaredoxin"/>
    <property type="match status" value="1"/>
</dbReference>